<dbReference type="AlphaFoldDB" id="A0A8S1GVK7"/>
<protein>
    <recommendedName>
        <fullName evidence="6">DB module</fullName>
    </recommendedName>
</protein>
<dbReference type="Gene3D" id="2.60.40.10">
    <property type="entry name" value="Immunoglobulins"/>
    <property type="match status" value="1"/>
</dbReference>
<evidence type="ECO:0000256" key="1">
    <source>
        <dbReference type="SAM" id="SignalP"/>
    </source>
</evidence>
<proteinExistence type="predicted"/>
<dbReference type="EMBL" id="CAJGYM010000002">
    <property type="protein sequence ID" value="CAD6185420.1"/>
    <property type="molecule type" value="Genomic_DNA"/>
</dbReference>
<dbReference type="InterPro" id="IPR007110">
    <property type="entry name" value="Ig-like_dom"/>
</dbReference>
<dbReference type="SMART" id="SM00060">
    <property type="entry name" value="FN3"/>
    <property type="match status" value="2"/>
</dbReference>
<gene>
    <name evidence="4" type="ORF">CAUJ_LOCUS1339</name>
</gene>
<evidence type="ECO:0000259" key="3">
    <source>
        <dbReference type="PROSITE" id="PS50853"/>
    </source>
</evidence>
<feature type="domain" description="Ig-like" evidence="2">
    <location>
        <begin position="224"/>
        <end position="338"/>
    </location>
</feature>
<accession>A0A8S1GVK7</accession>
<keyword evidence="1" id="KW-0732">Signal</keyword>
<keyword evidence="5" id="KW-1185">Reference proteome</keyword>
<comment type="caution">
    <text evidence="4">The sequence shown here is derived from an EMBL/GenBank/DDBJ whole genome shotgun (WGS) entry which is preliminary data.</text>
</comment>
<dbReference type="InterPro" id="IPR003961">
    <property type="entry name" value="FN3_dom"/>
</dbReference>
<dbReference type="InterPro" id="IPR002602">
    <property type="entry name" value="DB"/>
</dbReference>
<sequence>MVQSTVLIFALFYLSVDGSRVPCCLKSGVPSHCATALCDASKVPGDMERYTLFEGRRSCVSHLPKIAVCISDGHDSLDCCKSNAEDAEDDVCFGLCTGQMQASVSRRDFKSCFAVNSEAIFKCLLDSQTNAPSEPTNFRFERKSSSSVLFSWTSPERNSATVQVYKLHIMSYEKDVEVFETIHDTKLTSLEVNNLKPEFIYSAFVVAHSENKAGKAELKSVKSPVLHFSTAPEGKTLSIEKVSAPATARRTWLYCKLRLSVDTVAHVLWEKEVDGIYHKVDGERFLTTSYKSETTPEYVLSALQISDLQATDFTKYRCHIKKQRHQYGMVDLVESSITQNTAPDAPIDTVAECCSKAPIKGKCKSVCTSAKVFRRRTLRPGNLLPNPSCVEEFHTLMQCALSDLNSAACCIHSQVPYKCLGMCDNNFTFDSSRQSECLEYFGEAFACQSAILQPRPSPVSFVTTSFDSSADETVFSWEPSEKTNVYYVFSRSSGKPWSRQTITTTTALVKSADEVSIVASNEYGVSVQNRQYLLDGEWGSGDI</sequence>
<dbReference type="OrthoDB" id="5843172at2759"/>
<evidence type="ECO:0000313" key="4">
    <source>
        <dbReference type="EMBL" id="CAD6185420.1"/>
    </source>
</evidence>
<dbReference type="SUPFAM" id="SSF49265">
    <property type="entry name" value="Fibronectin type III"/>
    <property type="match status" value="1"/>
</dbReference>
<dbReference type="InterPro" id="IPR036116">
    <property type="entry name" value="FN3_sf"/>
</dbReference>
<organism evidence="4 5">
    <name type="scientific">Caenorhabditis auriculariae</name>
    <dbReference type="NCBI Taxonomy" id="2777116"/>
    <lineage>
        <taxon>Eukaryota</taxon>
        <taxon>Metazoa</taxon>
        <taxon>Ecdysozoa</taxon>
        <taxon>Nematoda</taxon>
        <taxon>Chromadorea</taxon>
        <taxon>Rhabditida</taxon>
        <taxon>Rhabditina</taxon>
        <taxon>Rhabditomorpha</taxon>
        <taxon>Rhabditoidea</taxon>
        <taxon>Rhabditidae</taxon>
        <taxon>Peloderinae</taxon>
        <taxon>Caenorhabditis</taxon>
    </lineage>
</organism>
<feature type="chain" id="PRO_5035932206" description="DB module" evidence="1">
    <location>
        <begin position="19"/>
        <end position="543"/>
    </location>
</feature>
<feature type="domain" description="Fibronectin type-III" evidence="3">
    <location>
        <begin position="134"/>
        <end position="233"/>
    </location>
</feature>
<dbReference type="CDD" id="cd00063">
    <property type="entry name" value="FN3"/>
    <property type="match status" value="1"/>
</dbReference>
<reference evidence="4" key="1">
    <citation type="submission" date="2020-10" db="EMBL/GenBank/DDBJ databases">
        <authorList>
            <person name="Kikuchi T."/>
        </authorList>
    </citation>
    <scope>NUCLEOTIDE SEQUENCE</scope>
    <source>
        <strain evidence="4">NKZ352</strain>
    </source>
</reference>
<dbReference type="PROSITE" id="PS50853">
    <property type="entry name" value="FN3"/>
    <property type="match status" value="1"/>
</dbReference>
<dbReference type="InterPro" id="IPR013783">
    <property type="entry name" value="Ig-like_fold"/>
</dbReference>
<dbReference type="Pfam" id="PF01682">
    <property type="entry name" value="DB"/>
    <property type="match status" value="2"/>
</dbReference>
<evidence type="ECO:0000259" key="2">
    <source>
        <dbReference type="PROSITE" id="PS50835"/>
    </source>
</evidence>
<dbReference type="Proteomes" id="UP000835052">
    <property type="component" value="Unassembled WGS sequence"/>
</dbReference>
<feature type="signal peptide" evidence="1">
    <location>
        <begin position="1"/>
        <end position="18"/>
    </location>
</feature>
<evidence type="ECO:0008006" key="6">
    <source>
        <dbReference type="Google" id="ProtNLM"/>
    </source>
</evidence>
<dbReference type="Pfam" id="PF00041">
    <property type="entry name" value="fn3"/>
    <property type="match status" value="1"/>
</dbReference>
<name>A0A8S1GVK7_9PELO</name>
<evidence type="ECO:0000313" key="5">
    <source>
        <dbReference type="Proteomes" id="UP000835052"/>
    </source>
</evidence>
<dbReference type="PROSITE" id="PS50835">
    <property type="entry name" value="IG_LIKE"/>
    <property type="match status" value="1"/>
</dbReference>